<protein>
    <submittedName>
        <fullName evidence="2">Uncharacterized protein</fullName>
    </submittedName>
</protein>
<keyword evidence="1" id="KW-0812">Transmembrane</keyword>
<dbReference type="AlphaFoldDB" id="G5IH39"/>
<name>G5IH39_9FIRM</name>
<gene>
    <name evidence="2" type="ORF">HMPREF9473_02817</name>
</gene>
<reference evidence="2 3" key="1">
    <citation type="submission" date="2011-08" db="EMBL/GenBank/DDBJ databases">
        <title>The Genome Sequence of Clostridium hathewayi WAL-18680.</title>
        <authorList>
            <consortium name="The Broad Institute Genome Sequencing Platform"/>
            <person name="Earl A."/>
            <person name="Ward D."/>
            <person name="Feldgarden M."/>
            <person name="Gevers D."/>
            <person name="Finegold S.M."/>
            <person name="Summanen P.H."/>
            <person name="Molitoris D.R."/>
            <person name="Song M."/>
            <person name="Daigneault M."/>
            <person name="Allen-Vercoe E."/>
            <person name="Young S.K."/>
            <person name="Zeng Q."/>
            <person name="Gargeya S."/>
            <person name="Fitzgerald M."/>
            <person name="Haas B."/>
            <person name="Abouelleil A."/>
            <person name="Alvarado L."/>
            <person name="Arachchi H.M."/>
            <person name="Berlin A."/>
            <person name="Brown A."/>
            <person name="Chapman S.B."/>
            <person name="Chen Z."/>
            <person name="Dunbar C."/>
            <person name="Freedman E."/>
            <person name="Gearin G."/>
            <person name="Gellesch M."/>
            <person name="Goldberg J."/>
            <person name="Griggs A."/>
            <person name="Gujja S."/>
            <person name="Heiman D."/>
            <person name="Howarth C."/>
            <person name="Larson L."/>
            <person name="Lui A."/>
            <person name="MacDonald P.J.P."/>
            <person name="Montmayeur A."/>
            <person name="Murphy C."/>
            <person name="Neiman D."/>
            <person name="Pearson M."/>
            <person name="Priest M."/>
            <person name="Roberts A."/>
            <person name="Saif S."/>
            <person name="Shea T."/>
            <person name="Shenoy N."/>
            <person name="Sisk P."/>
            <person name="Stolte C."/>
            <person name="Sykes S."/>
            <person name="Wortman J."/>
            <person name="Nusbaum C."/>
            <person name="Birren B."/>
        </authorList>
    </citation>
    <scope>NUCLEOTIDE SEQUENCE [LARGE SCALE GENOMIC DNA]</scope>
    <source>
        <strain evidence="2 3">WAL-18680</strain>
    </source>
</reference>
<organism evidence="2 3">
    <name type="scientific">Hungatella hathewayi WAL-18680</name>
    <dbReference type="NCBI Taxonomy" id="742737"/>
    <lineage>
        <taxon>Bacteria</taxon>
        <taxon>Bacillati</taxon>
        <taxon>Bacillota</taxon>
        <taxon>Clostridia</taxon>
        <taxon>Lachnospirales</taxon>
        <taxon>Lachnospiraceae</taxon>
        <taxon>Hungatella</taxon>
    </lineage>
</organism>
<proteinExistence type="predicted"/>
<keyword evidence="1" id="KW-0472">Membrane</keyword>
<evidence type="ECO:0000313" key="2">
    <source>
        <dbReference type="EMBL" id="EHI59110.1"/>
    </source>
</evidence>
<comment type="caution">
    <text evidence="2">The sequence shown here is derived from an EMBL/GenBank/DDBJ whole genome shotgun (WGS) entry which is preliminary data.</text>
</comment>
<dbReference type="PATRIC" id="fig|742737.3.peg.2822"/>
<accession>G5IH39</accession>
<dbReference type="HOGENOM" id="CLU_1439399_0_0_9"/>
<keyword evidence="3" id="KW-1185">Reference proteome</keyword>
<evidence type="ECO:0000256" key="1">
    <source>
        <dbReference type="SAM" id="Phobius"/>
    </source>
</evidence>
<keyword evidence="1" id="KW-1133">Transmembrane helix</keyword>
<dbReference type="EMBL" id="ADLN01000075">
    <property type="protein sequence ID" value="EHI59110.1"/>
    <property type="molecule type" value="Genomic_DNA"/>
</dbReference>
<dbReference type="OrthoDB" id="1956471at2"/>
<dbReference type="RefSeq" id="WP_006780794.1">
    <property type="nucleotide sequence ID" value="NZ_CP040506.1"/>
</dbReference>
<dbReference type="Proteomes" id="UP000005384">
    <property type="component" value="Unassembled WGS sequence"/>
</dbReference>
<feature type="transmembrane region" description="Helical" evidence="1">
    <location>
        <begin position="14"/>
        <end position="34"/>
    </location>
</feature>
<sequence>MRKNHRRNRGRRPLWMYLVYVILIGGIFGATTYARYTSQVTGIGTATVARFAVNSNVDERMTVAVPTEVGKSASTQFQVSNIDADGKVSEVALEYTTQVAFVGEVPFEFALVDMTAENMEKNGTRVVLKAGVGDPTNLIIDSEKGTFPMGVPTTHTYKLVVTWPKEANDAVYAASTNAVTLKVDISQADPSIKETEPSMAE</sequence>
<evidence type="ECO:0000313" key="3">
    <source>
        <dbReference type="Proteomes" id="UP000005384"/>
    </source>
</evidence>